<evidence type="ECO:0000256" key="1">
    <source>
        <dbReference type="SAM" id="Phobius"/>
    </source>
</evidence>
<feature type="transmembrane region" description="Helical" evidence="1">
    <location>
        <begin position="116"/>
        <end position="135"/>
    </location>
</feature>
<reference evidence="3 4" key="1">
    <citation type="submission" date="2014-02" db="EMBL/GenBank/DDBJ databases">
        <title>Genome Sequence of an Hyperthermophilic Archaeon, Thermococcus nautili 30-1, producing viral vesicles.</title>
        <authorList>
            <person name="Oberto J."/>
            <person name="Gaudin M."/>
            <person name="Cossu M."/>
            <person name="Gorlas A."/>
            <person name="Slesarev A."/>
            <person name="Marguet E."/>
            <person name="Forterre P."/>
        </authorList>
    </citation>
    <scope>NUCLEOTIDE SEQUENCE [LARGE SCALE GENOMIC DNA]</scope>
    <source>
        <strain evidence="3 4">30-1</strain>
    </source>
</reference>
<dbReference type="eggNOG" id="arCOG03805">
    <property type="taxonomic scope" value="Archaea"/>
</dbReference>
<keyword evidence="1" id="KW-0812">Transmembrane</keyword>
<dbReference type="Proteomes" id="UP000019434">
    <property type="component" value="Chromosome"/>
</dbReference>
<evidence type="ECO:0000313" key="3">
    <source>
        <dbReference type="EMBL" id="AHL23825.1"/>
    </source>
</evidence>
<feature type="transmembrane region" description="Helical" evidence="1">
    <location>
        <begin position="31"/>
        <end position="50"/>
    </location>
</feature>
<feature type="transmembrane region" description="Helical" evidence="1">
    <location>
        <begin position="165"/>
        <end position="184"/>
    </location>
</feature>
<dbReference type="Pfam" id="PF05763">
    <property type="entry name" value="DUF835"/>
    <property type="match status" value="1"/>
</dbReference>
<sequence>MPQVVEIESVMLAVSLVTFGYLFARALRERSPALLSASFGWAFLSFHVFLRVSGYPSLAEAFLYFFALGVSLYVVILVREMYPSKTALFALYLLTPVSHVVYRLMEVMGYPIPKGVGGIASDSGVMLLVTAYIAYRTFKRPLLSLSVVPVAVVFLAYKALRGTLIGFGLMTLGALVFSIATIRVTSSGLFKGGSVPDVEVTGLVLVESRKLKSILDKYSESPILLITRSEGSFPGGWSVFRVSTVPFENSISPTALERLRHIIVQYLVEAKKSGSRGLVVIDCLDFLLLYNDRLAVLKFLGDVRDHAIVNDGVVFVALGESIDEHTRRLIEKLSDGRV</sequence>
<feature type="transmembrane region" description="Helical" evidence="1">
    <location>
        <begin position="62"/>
        <end position="79"/>
    </location>
</feature>
<evidence type="ECO:0000259" key="2">
    <source>
        <dbReference type="Pfam" id="PF05763"/>
    </source>
</evidence>
<feature type="transmembrane region" description="Helical" evidence="1">
    <location>
        <begin position="86"/>
        <end position="104"/>
    </location>
</feature>
<proteinExistence type="predicted"/>
<feature type="transmembrane region" description="Helical" evidence="1">
    <location>
        <begin position="6"/>
        <end position="24"/>
    </location>
</feature>
<accession>W8P8E6</accession>
<dbReference type="KEGG" id="tnu:BD01_2237"/>
<gene>
    <name evidence="3" type="ORF">BD01_2237</name>
</gene>
<keyword evidence="1" id="KW-0472">Membrane</keyword>
<protein>
    <submittedName>
        <fullName evidence="3">Putative membrane protein, conserved</fullName>
    </submittedName>
</protein>
<dbReference type="InterPro" id="IPR008553">
    <property type="entry name" value="DUF835"/>
</dbReference>
<dbReference type="STRING" id="195522.BD01_2237"/>
<feature type="transmembrane region" description="Helical" evidence="1">
    <location>
        <begin position="142"/>
        <end position="159"/>
    </location>
</feature>
<name>W8P8E6_9EURY</name>
<dbReference type="EMBL" id="CP007264">
    <property type="protein sequence ID" value="AHL23825.1"/>
    <property type="molecule type" value="Genomic_DNA"/>
</dbReference>
<dbReference type="AlphaFoldDB" id="W8P8E6"/>
<organism evidence="3 4">
    <name type="scientific">Thermococcus nautili</name>
    <dbReference type="NCBI Taxonomy" id="195522"/>
    <lineage>
        <taxon>Archaea</taxon>
        <taxon>Methanobacteriati</taxon>
        <taxon>Methanobacteriota</taxon>
        <taxon>Thermococci</taxon>
        <taxon>Thermococcales</taxon>
        <taxon>Thermococcaceae</taxon>
        <taxon>Thermococcus</taxon>
    </lineage>
</organism>
<keyword evidence="1" id="KW-1133">Transmembrane helix</keyword>
<evidence type="ECO:0000313" key="4">
    <source>
        <dbReference type="Proteomes" id="UP000019434"/>
    </source>
</evidence>
<dbReference type="RefSeq" id="WP_051482214.1">
    <property type="nucleotide sequence ID" value="NZ_CP007264.1"/>
</dbReference>
<dbReference type="GeneID" id="24959264"/>
<feature type="domain" description="DUF835" evidence="2">
    <location>
        <begin position="209"/>
        <end position="332"/>
    </location>
</feature>
<dbReference type="HOGENOM" id="CLU_820449_0_0_2"/>
<keyword evidence="4" id="KW-1185">Reference proteome</keyword>